<evidence type="ECO:0000256" key="5">
    <source>
        <dbReference type="ARBA" id="ARBA00022764"/>
    </source>
</evidence>
<comment type="subcellular location">
    <subcellularLocation>
        <location evidence="1">Periplasm</location>
    </subcellularLocation>
</comment>
<dbReference type="InterPro" id="IPR038404">
    <property type="entry name" value="TRAP_DctP_sf"/>
</dbReference>
<dbReference type="PROSITE" id="PS50206">
    <property type="entry name" value="RHODANESE_3"/>
    <property type="match status" value="1"/>
</dbReference>
<dbReference type="InterPro" id="IPR018389">
    <property type="entry name" value="DctP_fam"/>
</dbReference>
<dbReference type="PANTHER" id="PTHR33376">
    <property type="match status" value="1"/>
</dbReference>
<feature type="binding site" evidence="6">
    <location>
        <position position="104"/>
    </location>
    <ligand>
        <name>N-acetyl-beta-neuraminate</name>
        <dbReference type="ChEBI" id="CHEBI:58705"/>
    </ligand>
</feature>
<keyword evidence="5" id="KW-0574">Periplasm</keyword>
<evidence type="ECO:0000256" key="2">
    <source>
        <dbReference type="ARBA" id="ARBA00009023"/>
    </source>
</evidence>
<sequence length="342" mass="37057">MTHAKNQTIGSKTMINTWKTTCFAVAISALGAGAAMAQDAVFRANMPGNEDSIAYKSVERFDQTLNELTGGAVDIKLFANSALGDQESSLEAMQTGLLDMATIETPITSVVPELGATALPYIFSGREHVARALDGEAGDKIEAMLVAKGLRPVAFLEGGFRQITNNVRPINTPSDLEGVKMRTPGSALRIKIFNAYGANASPLPFSELYSALQTGVFDGQENPVIWAKSQRFYEVQKYLSLTNHLYTVTYLLISEDKFQSLSEEQQQAVMQAGDAAEAYSVELGTQADQEIVDFLREQGMQVNEADVAAFTAASQPIWDEWAGEQGAVAQELIELIKAARPE</sequence>
<reference evidence="9 10" key="1">
    <citation type="journal article" date="2018" name="Nat. Biotechnol.">
        <title>A standardized bacterial taxonomy based on genome phylogeny substantially revises the tree of life.</title>
        <authorList>
            <person name="Parks D.H."/>
            <person name="Chuvochina M."/>
            <person name="Waite D.W."/>
            <person name="Rinke C."/>
            <person name="Skarshewski A."/>
            <person name="Chaumeil P.A."/>
            <person name="Hugenholtz P."/>
        </authorList>
    </citation>
    <scope>NUCLEOTIDE SEQUENCE [LARGE SCALE GENOMIC DNA]</scope>
    <source>
        <strain evidence="9">UBA9169</strain>
    </source>
</reference>
<dbReference type="PIRSF" id="PIRSF006470">
    <property type="entry name" value="DctB"/>
    <property type="match status" value="1"/>
</dbReference>
<feature type="chain" id="PRO_5016659000" evidence="7">
    <location>
        <begin position="38"/>
        <end position="342"/>
    </location>
</feature>
<evidence type="ECO:0000256" key="1">
    <source>
        <dbReference type="ARBA" id="ARBA00004418"/>
    </source>
</evidence>
<feature type="binding site" evidence="6">
    <location>
        <position position="182"/>
    </location>
    <ligand>
        <name>N-acetyl-beta-neuraminate</name>
        <dbReference type="ChEBI" id="CHEBI:58705"/>
    </ligand>
</feature>
<evidence type="ECO:0000259" key="8">
    <source>
        <dbReference type="PROSITE" id="PS50206"/>
    </source>
</evidence>
<evidence type="ECO:0000256" key="7">
    <source>
        <dbReference type="SAM" id="SignalP"/>
    </source>
</evidence>
<dbReference type="NCBIfam" id="TIGR00787">
    <property type="entry name" value="dctP"/>
    <property type="match status" value="1"/>
</dbReference>
<gene>
    <name evidence="9" type="ORF">DCS45_15080</name>
</gene>
<dbReference type="NCBIfam" id="NF037995">
    <property type="entry name" value="TRAP_S1"/>
    <property type="match status" value="1"/>
</dbReference>
<keyword evidence="3" id="KW-0813">Transport</keyword>
<evidence type="ECO:0000256" key="3">
    <source>
        <dbReference type="ARBA" id="ARBA00022448"/>
    </source>
</evidence>
<dbReference type="PANTHER" id="PTHR33376:SF4">
    <property type="entry name" value="SIALIC ACID-BINDING PERIPLASMIC PROTEIN SIAP"/>
    <property type="match status" value="1"/>
</dbReference>
<feature type="domain" description="Rhodanese" evidence="8">
    <location>
        <begin position="143"/>
        <end position="172"/>
    </location>
</feature>
<dbReference type="Gene3D" id="3.40.190.170">
    <property type="entry name" value="Bacterial extracellular solute-binding protein, family 7"/>
    <property type="match status" value="1"/>
</dbReference>
<dbReference type="AlphaFoldDB" id="A0A348WF66"/>
<dbReference type="CDD" id="cd13603">
    <property type="entry name" value="PBP2_TRAP_Siap_TeaA_like"/>
    <property type="match status" value="1"/>
</dbReference>
<name>A0A348WF66_9RHOB</name>
<dbReference type="GO" id="GO:0055085">
    <property type="term" value="P:transmembrane transport"/>
    <property type="evidence" value="ECO:0007669"/>
    <property type="project" value="InterPro"/>
</dbReference>
<dbReference type="InterPro" id="IPR001763">
    <property type="entry name" value="Rhodanese-like_dom"/>
</dbReference>
<evidence type="ECO:0000256" key="6">
    <source>
        <dbReference type="PIRSR" id="PIRSR006470-1"/>
    </source>
</evidence>
<dbReference type="Pfam" id="PF03480">
    <property type="entry name" value="DctP"/>
    <property type="match status" value="1"/>
</dbReference>
<dbReference type="GO" id="GO:0030288">
    <property type="term" value="C:outer membrane-bounded periplasmic space"/>
    <property type="evidence" value="ECO:0007669"/>
    <property type="project" value="InterPro"/>
</dbReference>
<evidence type="ECO:0000313" key="10">
    <source>
        <dbReference type="Proteomes" id="UP000264719"/>
    </source>
</evidence>
<evidence type="ECO:0000256" key="4">
    <source>
        <dbReference type="ARBA" id="ARBA00022729"/>
    </source>
</evidence>
<accession>A0A348WF66</accession>
<protein>
    <submittedName>
        <fullName evidence="9">ABC transporter substrate-binding protein</fullName>
    </submittedName>
</protein>
<dbReference type="Proteomes" id="UP000264719">
    <property type="component" value="Unassembled WGS sequence"/>
</dbReference>
<dbReference type="InterPro" id="IPR004682">
    <property type="entry name" value="TRAP_DctP"/>
</dbReference>
<dbReference type="EMBL" id="DMVW01000140">
    <property type="protein sequence ID" value="HAR53178.1"/>
    <property type="molecule type" value="Genomic_DNA"/>
</dbReference>
<proteinExistence type="inferred from homology"/>
<feature type="binding site" evidence="6">
    <location>
        <position position="222"/>
    </location>
    <ligand>
        <name>N-acetyl-beta-neuraminate</name>
        <dbReference type="ChEBI" id="CHEBI:58705"/>
    </ligand>
</feature>
<feature type="signal peptide" evidence="7">
    <location>
        <begin position="1"/>
        <end position="37"/>
    </location>
</feature>
<comment type="similarity">
    <text evidence="2">Belongs to the bacterial solute-binding protein 7 family.</text>
</comment>
<organism evidence="9 10">
    <name type="scientific">Roseovarius nubinhibens</name>
    <dbReference type="NCBI Taxonomy" id="314263"/>
    <lineage>
        <taxon>Bacteria</taxon>
        <taxon>Pseudomonadati</taxon>
        <taxon>Pseudomonadota</taxon>
        <taxon>Alphaproteobacteria</taxon>
        <taxon>Rhodobacterales</taxon>
        <taxon>Roseobacteraceae</taxon>
        <taxon>Roseovarius</taxon>
    </lineage>
</organism>
<feature type="binding site" evidence="6">
    <location>
        <position position="161"/>
    </location>
    <ligand>
        <name>N-acetyl-beta-neuraminate</name>
        <dbReference type="ChEBI" id="CHEBI:58705"/>
    </ligand>
</feature>
<evidence type="ECO:0000313" key="9">
    <source>
        <dbReference type="EMBL" id="HAR53178.1"/>
    </source>
</evidence>
<keyword evidence="4 7" id="KW-0732">Signal</keyword>
<comment type="caution">
    <text evidence="9">The sequence shown here is derived from an EMBL/GenBank/DDBJ whole genome shotgun (WGS) entry which is preliminary data.</text>
</comment>